<evidence type="ECO:0000313" key="2">
    <source>
        <dbReference type="EMBL" id="HAW78222.1"/>
    </source>
</evidence>
<dbReference type="KEGG" id="aal:EP13_08255"/>
<dbReference type="InterPro" id="IPR021284">
    <property type="entry name" value="DUF2750"/>
</dbReference>
<dbReference type="RefSeq" id="WP_044058839.1">
    <property type="nucleotide sequence ID" value="NZ_CAJXAX010000023.1"/>
</dbReference>
<proteinExistence type="predicted"/>
<dbReference type="EMBL" id="DNAN01000738">
    <property type="protein sequence ID" value="HAW78222.1"/>
    <property type="molecule type" value="Genomic_DNA"/>
</dbReference>
<keyword evidence="4" id="KW-1185">Reference proteome</keyword>
<dbReference type="STRING" id="589873.EP12_08435"/>
<reference evidence="5 6" key="2">
    <citation type="journal article" date="2018" name="Nat. Biotechnol.">
        <title>A standardized bacterial taxonomy based on genome phylogeny substantially revises the tree of life.</title>
        <authorList>
            <person name="Parks D.H."/>
            <person name="Chuvochina M."/>
            <person name="Waite D.W."/>
            <person name="Rinke C."/>
            <person name="Skarshewski A."/>
            <person name="Chaumeil P.A."/>
            <person name="Hugenholtz P."/>
        </authorList>
    </citation>
    <scope>NUCLEOTIDE SEQUENCE [LARGE SCALE GENOMIC DNA]</scope>
    <source>
        <strain evidence="3">UBA11621</strain>
        <strain evidence="2">UBA11978</strain>
    </source>
</reference>
<dbReference type="eggNOG" id="ENOG5032XJW">
    <property type="taxonomic scope" value="Bacteria"/>
</dbReference>
<evidence type="ECO:0000313" key="6">
    <source>
        <dbReference type="Proteomes" id="UP000264779"/>
    </source>
</evidence>
<dbReference type="EMBL" id="CP008849">
    <property type="protein sequence ID" value="AIF98675.1"/>
    <property type="molecule type" value="Genomic_DNA"/>
</dbReference>
<evidence type="ECO:0000313" key="4">
    <source>
        <dbReference type="Proteomes" id="UP000056090"/>
    </source>
</evidence>
<dbReference type="Pfam" id="PF11042">
    <property type="entry name" value="DUF2750"/>
    <property type="match status" value="1"/>
</dbReference>
<dbReference type="Proteomes" id="UP000264779">
    <property type="component" value="Unassembled WGS sequence"/>
</dbReference>
<sequence>MFPDTLTKTLNDATLAQAKSLSAEDRQMLVVTYVPKAKEVWLVKGQDGFVMLEDDNEVRLPLFPHVDLAQDWVNENGLDSECVAVALDEFTQTWLPGLAKNGVELVMFPTKSDEQNLVMSADDLAAELAS</sequence>
<evidence type="ECO:0000313" key="3">
    <source>
        <dbReference type="EMBL" id="HBU52111.1"/>
    </source>
</evidence>
<dbReference type="Proteomes" id="UP000056090">
    <property type="component" value="Chromosome"/>
</dbReference>
<dbReference type="GeneID" id="78254904"/>
<dbReference type="Proteomes" id="UP000263517">
    <property type="component" value="Unassembled WGS sequence"/>
</dbReference>
<dbReference type="AlphaFoldDB" id="A0A075P191"/>
<reference evidence="1 4" key="1">
    <citation type="submission" date="2014-06" db="EMBL/GenBank/DDBJ databases">
        <title>Genomes of Alteromonas australica, a world apart.</title>
        <authorList>
            <person name="Gonzaga A."/>
            <person name="Lopez-Perez M."/>
            <person name="Rodriguez-Valera F."/>
        </authorList>
    </citation>
    <scope>NUCLEOTIDE SEQUENCE [LARGE SCALE GENOMIC DNA]</scope>
    <source>
        <strain evidence="1 4">H 17</strain>
    </source>
</reference>
<gene>
    <name evidence="2" type="ORF">DCW74_21100</name>
    <name evidence="3" type="ORF">DEB45_12700</name>
    <name evidence="1" type="ORF">EP13_08255</name>
</gene>
<evidence type="ECO:0000313" key="1">
    <source>
        <dbReference type="EMBL" id="AIF98675.1"/>
    </source>
</evidence>
<protein>
    <submittedName>
        <fullName evidence="2">DUF2750 domain-containing protein</fullName>
    </submittedName>
</protein>
<organism evidence="1 4">
    <name type="scientific">Alteromonas australica</name>
    <dbReference type="NCBI Taxonomy" id="589873"/>
    <lineage>
        <taxon>Bacteria</taxon>
        <taxon>Pseudomonadati</taxon>
        <taxon>Pseudomonadota</taxon>
        <taxon>Gammaproteobacteria</taxon>
        <taxon>Alteromonadales</taxon>
        <taxon>Alteromonadaceae</taxon>
        <taxon>Alteromonas/Salinimonas group</taxon>
        <taxon>Alteromonas</taxon>
    </lineage>
</organism>
<name>A0A075P191_9ALTE</name>
<dbReference type="EMBL" id="DONK01000195">
    <property type="protein sequence ID" value="HBU52111.1"/>
    <property type="molecule type" value="Genomic_DNA"/>
</dbReference>
<accession>A0A075P191</accession>
<evidence type="ECO:0000313" key="5">
    <source>
        <dbReference type="Proteomes" id="UP000263517"/>
    </source>
</evidence>